<evidence type="ECO:0000313" key="5">
    <source>
        <dbReference type="Proteomes" id="UP000261079"/>
    </source>
</evidence>
<dbReference type="PANTHER" id="PTHR10491">
    <property type="entry name" value="DTDP-4-DEHYDRORHAMNOSE REDUCTASE"/>
    <property type="match status" value="1"/>
</dbReference>
<protein>
    <recommendedName>
        <fullName evidence="2">dTDP-4-dehydrorhamnose reductase</fullName>
        <ecNumber evidence="2">1.1.1.133</ecNumber>
    </recommendedName>
</protein>
<comment type="caution">
    <text evidence="4">The sequence shown here is derived from an EMBL/GenBank/DDBJ whole genome shotgun (WGS) entry which is preliminary data.</text>
</comment>
<dbReference type="RefSeq" id="WP_117476138.1">
    <property type="nucleotide sequence ID" value="NZ_QVEZ01000002.1"/>
</dbReference>
<dbReference type="AlphaFoldDB" id="A0A3E2V7M0"/>
<dbReference type="UniPathway" id="UPA00124"/>
<dbReference type="GO" id="GO:0019305">
    <property type="term" value="P:dTDP-rhamnose biosynthetic process"/>
    <property type="evidence" value="ECO:0007669"/>
    <property type="project" value="UniProtKB-UniPathway"/>
</dbReference>
<dbReference type="GO" id="GO:0006556">
    <property type="term" value="P:S-adenosylmethionine biosynthetic process"/>
    <property type="evidence" value="ECO:0007669"/>
    <property type="project" value="TreeGrafter"/>
</dbReference>
<dbReference type="EMBL" id="QVEZ01000002">
    <property type="protein sequence ID" value="RGC06508.1"/>
    <property type="molecule type" value="Genomic_DNA"/>
</dbReference>
<comment type="function">
    <text evidence="2">Catalyzes the reduction of dTDP-6-deoxy-L-lyxo-4-hexulose to yield dTDP-L-rhamnose.</text>
</comment>
<keyword evidence="2" id="KW-0560">Oxidoreductase</keyword>
<dbReference type="InterPro" id="IPR005913">
    <property type="entry name" value="dTDP_dehydrorham_reduct"/>
</dbReference>
<dbReference type="GO" id="GO:0008831">
    <property type="term" value="F:dTDP-4-dehydrorhamnose reductase activity"/>
    <property type="evidence" value="ECO:0007669"/>
    <property type="project" value="UniProtKB-EC"/>
</dbReference>
<dbReference type="PANTHER" id="PTHR10491:SF4">
    <property type="entry name" value="METHIONINE ADENOSYLTRANSFERASE 2 SUBUNIT BETA"/>
    <property type="match status" value="1"/>
</dbReference>
<dbReference type="Proteomes" id="UP000261079">
    <property type="component" value="Unassembled WGS sequence"/>
</dbReference>
<comment type="pathway">
    <text evidence="2">Carbohydrate biosynthesis; dTDP-L-rhamnose biosynthesis.</text>
</comment>
<accession>A0A3E2V7M0</accession>
<proteinExistence type="inferred from homology"/>
<dbReference type="SUPFAM" id="SSF51735">
    <property type="entry name" value="NAD(P)-binding Rossmann-fold domains"/>
    <property type="match status" value="1"/>
</dbReference>
<evidence type="ECO:0000256" key="2">
    <source>
        <dbReference type="RuleBase" id="RU364082"/>
    </source>
</evidence>
<name>A0A3E2V7M0_9FIRM</name>
<dbReference type="Gene3D" id="3.40.50.720">
    <property type="entry name" value="NAD(P)-binding Rossmann-like Domain"/>
    <property type="match status" value="1"/>
</dbReference>
<evidence type="ECO:0000313" key="4">
    <source>
        <dbReference type="EMBL" id="RGC06508.1"/>
    </source>
</evidence>
<dbReference type="GO" id="GO:0048270">
    <property type="term" value="F:methionine adenosyltransferase regulator activity"/>
    <property type="evidence" value="ECO:0007669"/>
    <property type="project" value="TreeGrafter"/>
</dbReference>
<dbReference type="GO" id="GO:0048269">
    <property type="term" value="C:methionine adenosyltransferase complex"/>
    <property type="evidence" value="ECO:0007669"/>
    <property type="project" value="TreeGrafter"/>
</dbReference>
<organism evidence="4 5">
    <name type="scientific">Faecalibacterium prausnitzii</name>
    <dbReference type="NCBI Taxonomy" id="853"/>
    <lineage>
        <taxon>Bacteria</taxon>
        <taxon>Bacillati</taxon>
        <taxon>Bacillota</taxon>
        <taxon>Clostridia</taxon>
        <taxon>Eubacteriales</taxon>
        <taxon>Oscillospiraceae</taxon>
        <taxon>Faecalibacterium</taxon>
    </lineage>
</organism>
<comment type="similarity">
    <text evidence="1 2">Belongs to the dTDP-4-dehydrorhamnose reductase family.</text>
</comment>
<feature type="domain" description="RmlD-like substrate binding" evidence="3">
    <location>
        <begin position="3"/>
        <end position="241"/>
    </location>
</feature>
<gene>
    <name evidence="4" type="ORF">DW905_04375</name>
</gene>
<sequence>MKKILISGSSGFVGSRVLHQWQGRAELFTFPRGSLAAADESDIRRFVETVQPDVILHLAALSDTGYCQQHPEESQRANVELPIQMAKAARDTGAKLISFSSDQVYAGVTQPGPLPETLPLSPANTYGQHKLEAEERVLALCPEAVLLRAPWMYDLPGDGLPLRGNLPLNLLQAAQNGTPVRFSPHDHRGVSWVREVVEHLFPALQLPGGVYNFGSGNDADMVTTARQFAEALGVQVQIEPADFSRNLVMDSSKLAAQGIRFHDTLSSFEGCLKRIKPLSRADARQLP</sequence>
<keyword evidence="2" id="KW-0521">NADP</keyword>
<reference evidence="4 5" key="1">
    <citation type="submission" date="2018-08" db="EMBL/GenBank/DDBJ databases">
        <title>A genome reference for cultivated species of the human gut microbiota.</title>
        <authorList>
            <person name="Zou Y."/>
            <person name="Xue W."/>
            <person name="Luo G."/>
        </authorList>
    </citation>
    <scope>NUCLEOTIDE SEQUENCE [LARGE SCALE GENOMIC DNA]</scope>
    <source>
        <strain evidence="4 5">AM42-11AC</strain>
    </source>
</reference>
<dbReference type="Pfam" id="PF04321">
    <property type="entry name" value="RmlD_sub_bind"/>
    <property type="match status" value="1"/>
</dbReference>
<evidence type="ECO:0000259" key="3">
    <source>
        <dbReference type="Pfam" id="PF04321"/>
    </source>
</evidence>
<dbReference type="EC" id="1.1.1.133" evidence="2"/>
<evidence type="ECO:0000256" key="1">
    <source>
        <dbReference type="ARBA" id="ARBA00010944"/>
    </source>
</evidence>
<dbReference type="InterPro" id="IPR029903">
    <property type="entry name" value="RmlD-like-bd"/>
</dbReference>
<dbReference type="InterPro" id="IPR036291">
    <property type="entry name" value="NAD(P)-bd_dom_sf"/>
</dbReference>